<comment type="similarity">
    <text evidence="2">Belongs to the SusD family.</text>
</comment>
<evidence type="ECO:0000259" key="7">
    <source>
        <dbReference type="Pfam" id="PF14322"/>
    </source>
</evidence>
<accession>A0ABP8IWA8</accession>
<organism evidence="8 9">
    <name type="scientific">Hymenobacter koreensis</name>
    <dbReference type="NCBI Taxonomy" id="1084523"/>
    <lineage>
        <taxon>Bacteria</taxon>
        <taxon>Pseudomonadati</taxon>
        <taxon>Bacteroidota</taxon>
        <taxon>Cytophagia</taxon>
        <taxon>Cytophagales</taxon>
        <taxon>Hymenobacteraceae</taxon>
        <taxon>Hymenobacter</taxon>
    </lineage>
</organism>
<comment type="subcellular location">
    <subcellularLocation>
        <location evidence="1">Cell outer membrane</location>
    </subcellularLocation>
</comment>
<reference evidence="9" key="1">
    <citation type="journal article" date="2019" name="Int. J. Syst. Evol. Microbiol.">
        <title>The Global Catalogue of Microorganisms (GCM) 10K type strain sequencing project: providing services to taxonomists for standard genome sequencing and annotation.</title>
        <authorList>
            <consortium name="The Broad Institute Genomics Platform"/>
            <consortium name="The Broad Institute Genome Sequencing Center for Infectious Disease"/>
            <person name="Wu L."/>
            <person name="Ma J."/>
        </authorList>
    </citation>
    <scope>NUCLEOTIDE SEQUENCE [LARGE SCALE GENOMIC DNA]</scope>
    <source>
        <strain evidence="9">JCM 17924</strain>
    </source>
</reference>
<dbReference type="InterPro" id="IPR033985">
    <property type="entry name" value="SusD-like_N"/>
</dbReference>
<dbReference type="Proteomes" id="UP001500454">
    <property type="component" value="Unassembled WGS sequence"/>
</dbReference>
<dbReference type="Gene3D" id="1.25.40.390">
    <property type="match status" value="1"/>
</dbReference>
<evidence type="ECO:0000256" key="1">
    <source>
        <dbReference type="ARBA" id="ARBA00004442"/>
    </source>
</evidence>
<evidence type="ECO:0000256" key="5">
    <source>
        <dbReference type="ARBA" id="ARBA00023237"/>
    </source>
</evidence>
<dbReference type="CDD" id="cd08977">
    <property type="entry name" value="SusD"/>
    <property type="match status" value="1"/>
</dbReference>
<evidence type="ECO:0000259" key="6">
    <source>
        <dbReference type="Pfam" id="PF07980"/>
    </source>
</evidence>
<gene>
    <name evidence="8" type="ORF">GCM10023186_07850</name>
</gene>
<dbReference type="EMBL" id="BAABHA010000002">
    <property type="protein sequence ID" value="GAA4375315.1"/>
    <property type="molecule type" value="Genomic_DNA"/>
</dbReference>
<name>A0ABP8IWA8_9BACT</name>
<protein>
    <submittedName>
        <fullName evidence="8">RagB/SusD family nutrient uptake outer membrane protein</fullName>
    </submittedName>
</protein>
<dbReference type="RefSeq" id="WP_345221586.1">
    <property type="nucleotide sequence ID" value="NZ_BAABHA010000002.1"/>
</dbReference>
<feature type="domain" description="RagB/SusD" evidence="6">
    <location>
        <begin position="356"/>
        <end position="429"/>
    </location>
</feature>
<evidence type="ECO:0000256" key="4">
    <source>
        <dbReference type="ARBA" id="ARBA00023136"/>
    </source>
</evidence>
<dbReference type="Pfam" id="PF07980">
    <property type="entry name" value="SusD_RagB"/>
    <property type="match status" value="1"/>
</dbReference>
<keyword evidence="4" id="KW-0472">Membrane</keyword>
<dbReference type="PROSITE" id="PS51257">
    <property type="entry name" value="PROKAR_LIPOPROTEIN"/>
    <property type="match status" value="1"/>
</dbReference>
<comment type="caution">
    <text evidence="8">The sequence shown here is derived from an EMBL/GenBank/DDBJ whole genome shotgun (WGS) entry which is preliminary data.</text>
</comment>
<dbReference type="Pfam" id="PF14322">
    <property type="entry name" value="SusD-like_3"/>
    <property type="match status" value="1"/>
</dbReference>
<sequence length="465" mass="50683">MKYIVSRAATAALLSLGLLTISCDKKLDIEPEQSIDATTALSDQPGIQTAVTGAYSRLYTPGLYGTNLILLPDLLASTGYLAWQGTFQSYREMTQAQITTVNADALRTWREAYRSINIANLVLEALPRVTFTQTALRDQYEGEMLLMRGLMHFELVRLYGQPSITSNLGVPVVTKANSTVADASQKLPRATVREVYDQILSDMNAAATKLPEEAETGRFDQYDAKALLARVHLQLGEYARARDLANEVINGSGATLNPSVLDAFTGGGSAEVLFEVLQNEQNNAGTANDGLATFYSGKSVGFQGRADVAVSAAFAGQYGANDKRGEQPVIGEGLIYLGDAVRANVRRSFKWNDPAQDIPVIRLAEMYLIRAEGNARLGTSVGAAPLSDINELRLRADATPLGSVTLNEVLQERDLELAFEGFRIHDYRRTSRTINNVPATDQTRVLPIPQYEINLNNALPQNPGY</sequence>
<evidence type="ECO:0000313" key="9">
    <source>
        <dbReference type="Proteomes" id="UP001500454"/>
    </source>
</evidence>
<keyword evidence="5" id="KW-0998">Cell outer membrane</keyword>
<feature type="domain" description="SusD-like N-terminal" evidence="7">
    <location>
        <begin position="93"/>
        <end position="233"/>
    </location>
</feature>
<evidence type="ECO:0000256" key="2">
    <source>
        <dbReference type="ARBA" id="ARBA00006275"/>
    </source>
</evidence>
<dbReference type="InterPro" id="IPR011990">
    <property type="entry name" value="TPR-like_helical_dom_sf"/>
</dbReference>
<dbReference type="InterPro" id="IPR012944">
    <property type="entry name" value="SusD_RagB_dom"/>
</dbReference>
<evidence type="ECO:0000313" key="8">
    <source>
        <dbReference type="EMBL" id="GAA4375315.1"/>
    </source>
</evidence>
<keyword evidence="3" id="KW-0732">Signal</keyword>
<evidence type="ECO:0000256" key="3">
    <source>
        <dbReference type="ARBA" id="ARBA00022729"/>
    </source>
</evidence>
<proteinExistence type="inferred from homology"/>
<dbReference type="SUPFAM" id="SSF48452">
    <property type="entry name" value="TPR-like"/>
    <property type="match status" value="1"/>
</dbReference>
<keyword evidence="9" id="KW-1185">Reference proteome</keyword>